<reference evidence="1 2" key="1">
    <citation type="submission" date="2024-09" db="EMBL/GenBank/DDBJ databases">
        <authorList>
            <person name="Sun Q."/>
            <person name="Mori K."/>
        </authorList>
    </citation>
    <scope>NUCLEOTIDE SEQUENCE [LARGE SCALE GENOMIC DNA]</scope>
    <source>
        <strain evidence="1 2">CCM 8543</strain>
    </source>
</reference>
<sequence>MTIRTAAASHATHARGEERILFALKTKGAATAQHLASRLGITVVAARKQLVRLEEAGLVSYREVAEGRGRPERLWRLTAKGHARFPDSHAELTLELIASIRRIFGEAGLDRLIAEREETARTAYDEALQPYSGLEQRVAALARLRRREGYMAEVEKLEDGTLLLIENHCPICAAATACQGFCRSELAVFRTVLGSGVRVSRIDHILAGARRCAYRIEAATGKGKDR</sequence>
<protein>
    <submittedName>
        <fullName evidence="1">Helix-turn-helix transcriptional regulator</fullName>
    </submittedName>
</protein>
<dbReference type="Proteomes" id="UP001589755">
    <property type="component" value="Unassembled WGS sequence"/>
</dbReference>
<dbReference type="InterPro" id="IPR036388">
    <property type="entry name" value="WH-like_DNA-bd_sf"/>
</dbReference>
<dbReference type="InterPro" id="IPR036390">
    <property type="entry name" value="WH_DNA-bd_sf"/>
</dbReference>
<evidence type="ECO:0000313" key="1">
    <source>
        <dbReference type="EMBL" id="MFC0207403.1"/>
    </source>
</evidence>
<gene>
    <name evidence="1" type="ORF">ACFFJ2_03205</name>
</gene>
<keyword evidence="2" id="KW-1185">Reference proteome</keyword>
<dbReference type="RefSeq" id="WP_261519331.1">
    <property type="nucleotide sequence ID" value="NZ_JAODNW010000003.1"/>
</dbReference>
<dbReference type="SUPFAM" id="SSF46785">
    <property type="entry name" value="Winged helix' DNA-binding domain"/>
    <property type="match status" value="1"/>
</dbReference>
<accession>A0ABV6D420</accession>
<proteinExistence type="predicted"/>
<dbReference type="Gene3D" id="1.10.10.10">
    <property type="entry name" value="Winged helix-like DNA-binding domain superfamily/Winged helix DNA-binding domain"/>
    <property type="match status" value="1"/>
</dbReference>
<organism evidence="1 2">
    <name type="scientific">Chelativorans intermedius</name>
    <dbReference type="NCBI Taxonomy" id="515947"/>
    <lineage>
        <taxon>Bacteria</taxon>
        <taxon>Pseudomonadati</taxon>
        <taxon>Pseudomonadota</taxon>
        <taxon>Alphaproteobacteria</taxon>
        <taxon>Hyphomicrobiales</taxon>
        <taxon>Phyllobacteriaceae</taxon>
        <taxon>Chelativorans</taxon>
    </lineage>
</organism>
<evidence type="ECO:0000313" key="2">
    <source>
        <dbReference type="Proteomes" id="UP001589755"/>
    </source>
</evidence>
<dbReference type="EMBL" id="JBHLXD010000004">
    <property type="protein sequence ID" value="MFC0207403.1"/>
    <property type="molecule type" value="Genomic_DNA"/>
</dbReference>
<dbReference type="InterPro" id="IPR011991">
    <property type="entry name" value="ArsR-like_HTH"/>
</dbReference>
<dbReference type="PANTHER" id="PTHR38600">
    <property type="entry name" value="TRANSCRIPTIONAL REGULATORY PROTEIN"/>
    <property type="match status" value="1"/>
</dbReference>
<dbReference type="CDD" id="cd00090">
    <property type="entry name" value="HTH_ARSR"/>
    <property type="match status" value="1"/>
</dbReference>
<dbReference type="PANTHER" id="PTHR38600:SF2">
    <property type="entry name" value="SLL0088 PROTEIN"/>
    <property type="match status" value="1"/>
</dbReference>
<name>A0ABV6D420_9HYPH</name>
<comment type="caution">
    <text evidence="1">The sequence shown here is derived from an EMBL/GenBank/DDBJ whole genome shotgun (WGS) entry which is preliminary data.</text>
</comment>